<dbReference type="SUPFAM" id="SSF51206">
    <property type="entry name" value="cAMP-binding domain-like"/>
    <property type="match status" value="1"/>
</dbReference>
<dbReference type="Gene3D" id="2.60.120.10">
    <property type="entry name" value="Jelly Rolls"/>
    <property type="match status" value="1"/>
</dbReference>
<reference evidence="3" key="1">
    <citation type="submission" date="2016-10" db="EMBL/GenBank/DDBJ databases">
        <authorList>
            <person name="Varghese N."/>
            <person name="Submissions S."/>
        </authorList>
    </citation>
    <scope>NUCLEOTIDE SEQUENCE [LARGE SCALE GENOMIC DNA]</scope>
    <source>
        <strain evidence="3">Gh-67</strain>
    </source>
</reference>
<proteinExistence type="predicted"/>
<keyword evidence="2" id="KW-0808">Transferase</keyword>
<dbReference type="RefSeq" id="WP_091175650.1">
    <property type="nucleotide sequence ID" value="NZ_FNCG01000025.1"/>
</dbReference>
<keyword evidence="2" id="KW-0418">Kinase</keyword>
<dbReference type="InterPro" id="IPR014710">
    <property type="entry name" value="RmlC-like_jellyroll"/>
</dbReference>
<dbReference type="PROSITE" id="PS50042">
    <property type="entry name" value="CNMP_BINDING_3"/>
    <property type="match status" value="1"/>
</dbReference>
<organism evidence="2 3">
    <name type="scientific">Mucilaginibacter gossypii</name>
    <dbReference type="NCBI Taxonomy" id="551996"/>
    <lineage>
        <taxon>Bacteria</taxon>
        <taxon>Pseudomonadati</taxon>
        <taxon>Bacteroidota</taxon>
        <taxon>Sphingobacteriia</taxon>
        <taxon>Sphingobacteriales</taxon>
        <taxon>Sphingobacteriaceae</taxon>
        <taxon>Mucilaginibacter</taxon>
    </lineage>
</organism>
<dbReference type="STRING" id="551996.SAMN05192573_12516"/>
<evidence type="ECO:0000313" key="3">
    <source>
        <dbReference type="Proteomes" id="UP000199705"/>
    </source>
</evidence>
<keyword evidence="3" id="KW-1185">Reference proteome</keyword>
<name>A0A1G8LYQ4_9SPHI</name>
<dbReference type="EMBL" id="FNCG01000025">
    <property type="protein sequence ID" value="SDI60819.1"/>
    <property type="molecule type" value="Genomic_DNA"/>
</dbReference>
<evidence type="ECO:0000259" key="1">
    <source>
        <dbReference type="PROSITE" id="PS50042"/>
    </source>
</evidence>
<sequence length="190" mass="22079">MQQQLIARLQQLKPIPVDDQELILKAFEPTKFKEGDTLLQLGHVARQLFFITNGILRIMARNEKGNEVTYFFLKDNQFCTILYSFNNNLIADESIQAACDTELLVISKNTLLALYEKLPYLKGMIDQISQHTLMEKIKTRNTYLGYDSSERYRLFLERQPEVARRVSLTDIASYLGVTPQSLSRIRKNIR</sequence>
<gene>
    <name evidence="2" type="ORF">SAMN05192573_12516</name>
</gene>
<dbReference type="AlphaFoldDB" id="A0A1G8LYQ4"/>
<accession>A0A1G8LYQ4</accession>
<dbReference type="GO" id="GO:0016301">
    <property type="term" value="F:kinase activity"/>
    <property type="evidence" value="ECO:0007669"/>
    <property type="project" value="UniProtKB-KW"/>
</dbReference>
<evidence type="ECO:0000313" key="2">
    <source>
        <dbReference type="EMBL" id="SDI60819.1"/>
    </source>
</evidence>
<dbReference type="InterPro" id="IPR000595">
    <property type="entry name" value="cNMP-bd_dom"/>
</dbReference>
<dbReference type="InterPro" id="IPR018490">
    <property type="entry name" value="cNMP-bd_dom_sf"/>
</dbReference>
<dbReference type="Pfam" id="PF00027">
    <property type="entry name" value="cNMP_binding"/>
    <property type="match status" value="1"/>
</dbReference>
<dbReference type="Proteomes" id="UP000199705">
    <property type="component" value="Unassembled WGS sequence"/>
</dbReference>
<protein>
    <submittedName>
        <fullName evidence="2">cAMP-binding domain of CRP or a regulatory subunit of cAMP-dependent protein kinases</fullName>
    </submittedName>
</protein>
<feature type="domain" description="Cyclic nucleotide-binding" evidence="1">
    <location>
        <begin position="11"/>
        <end position="114"/>
    </location>
</feature>
<dbReference type="CDD" id="cd00038">
    <property type="entry name" value="CAP_ED"/>
    <property type="match status" value="1"/>
</dbReference>